<dbReference type="AlphaFoldDB" id="A0A7E4UWN5"/>
<feature type="region of interest" description="Disordered" evidence="1">
    <location>
        <begin position="120"/>
        <end position="168"/>
    </location>
</feature>
<dbReference type="Proteomes" id="UP000492821">
    <property type="component" value="Unassembled WGS sequence"/>
</dbReference>
<dbReference type="WBParaSite" id="Pan_g13729.t2">
    <property type="protein sequence ID" value="Pan_g13729.t2"/>
    <property type="gene ID" value="Pan_g13729"/>
</dbReference>
<sequence length="496" mass="53721">MARRDQPRYINSGYYLLPQNSLAAVPSDYAFDRDHVARQPKNQKSEYHLASLNMFDHGTRENYHYVTAEELRGLPASGENVVHGNVISLRALRERIDRMDSGFYRPILANGVLYLVPSEDNPRTARSSDSQDSVKTAIQMQTESTAREPESTRTARFPQSPLARPASQPEIRLTLHQLKKLLGKELFKDVIRKYKLQHNNRSGTDLKESGRNRTSSTKTAIEPNSARSAYAASSSTAVEPGASTRTARLETSKTRSTHSAAAYPPLSPLVGSESNGSLHSAVGFGAFDRSAHTACEPSNLSSTHTAHADSYSNRPAATAHSFHEGFAFDNVSSKDVETAVEPDYITRTAQMHSPIHSEYNVFEHATSSKDVGTAVEFSDSFKAAALACDSNVSAGSGAEAGLHAELDDMVATAQQYLVPDTRRSMTEQGVAAALVGAPVFDERAVRSANYIADANEHLCAATVDASIRTAREAGSFTNLGDQASRSTSTTSSTMAI</sequence>
<organism evidence="2 3">
    <name type="scientific">Panagrellus redivivus</name>
    <name type="common">Microworm</name>
    <dbReference type="NCBI Taxonomy" id="6233"/>
    <lineage>
        <taxon>Eukaryota</taxon>
        <taxon>Metazoa</taxon>
        <taxon>Ecdysozoa</taxon>
        <taxon>Nematoda</taxon>
        <taxon>Chromadorea</taxon>
        <taxon>Rhabditida</taxon>
        <taxon>Tylenchina</taxon>
        <taxon>Panagrolaimomorpha</taxon>
        <taxon>Panagrolaimoidea</taxon>
        <taxon>Panagrolaimidae</taxon>
        <taxon>Panagrellus</taxon>
    </lineage>
</organism>
<proteinExistence type="predicted"/>
<feature type="compositionally biased region" description="Polar residues" evidence="1">
    <location>
        <begin position="124"/>
        <end position="144"/>
    </location>
</feature>
<feature type="compositionally biased region" description="Low complexity" evidence="1">
    <location>
        <begin position="225"/>
        <end position="237"/>
    </location>
</feature>
<evidence type="ECO:0000313" key="2">
    <source>
        <dbReference type="Proteomes" id="UP000492821"/>
    </source>
</evidence>
<reference evidence="3" key="2">
    <citation type="submission" date="2020-10" db="UniProtKB">
        <authorList>
            <consortium name="WormBaseParasite"/>
        </authorList>
    </citation>
    <scope>IDENTIFICATION</scope>
</reference>
<name>A0A7E4UWN5_PANRE</name>
<reference evidence="2" key="1">
    <citation type="journal article" date="2013" name="Genetics">
        <title>The draft genome and transcriptome of Panagrellus redivivus are shaped by the harsh demands of a free-living lifestyle.</title>
        <authorList>
            <person name="Srinivasan J."/>
            <person name="Dillman A.R."/>
            <person name="Macchietto M.G."/>
            <person name="Heikkinen L."/>
            <person name="Lakso M."/>
            <person name="Fracchia K.M."/>
            <person name="Antoshechkin I."/>
            <person name="Mortazavi A."/>
            <person name="Wong G."/>
            <person name="Sternberg P.W."/>
        </authorList>
    </citation>
    <scope>NUCLEOTIDE SEQUENCE [LARGE SCALE GENOMIC DNA]</scope>
    <source>
        <strain evidence="2">MT8872</strain>
    </source>
</reference>
<evidence type="ECO:0000256" key="1">
    <source>
        <dbReference type="SAM" id="MobiDB-lite"/>
    </source>
</evidence>
<evidence type="ECO:0000313" key="3">
    <source>
        <dbReference type="WBParaSite" id="Pan_g13729.t2"/>
    </source>
</evidence>
<protein>
    <submittedName>
        <fullName evidence="3">Uncharacterized protein</fullName>
    </submittedName>
</protein>
<accession>A0A7E4UWN5</accession>
<feature type="region of interest" description="Disordered" evidence="1">
    <location>
        <begin position="201"/>
        <end position="268"/>
    </location>
</feature>
<keyword evidence="2" id="KW-1185">Reference proteome</keyword>